<dbReference type="OrthoDB" id="3689490at2"/>
<reference evidence="2" key="1">
    <citation type="submission" date="2016-10" db="EMBL/GenBank/DDBJ databases">
        <authorList>
            <person name="Varghese N."/>
            <person name="Submissions S."/>
        </authorList>
    </citation>
    <scope>NUCLEOTIDE SEQUENCE [LARGE SCALE GENOMIC DNA]</scope>
    <source>
        <strain evidence="2">DSM 44771</strain>
    </source>
</reference>
<organism evidence="1 2">
    <name type="scientific">Saccharopolyspora flava</name>
    <dbReference type="NCBI Taxonomy" id="95161"/>
    <lineage>
        <taxon>Bacteria</taxon>
        <taxon>Bacillati</taxon>
        <taxon>Actinomycetota</taxon>
        <taxon>Actinomycetes</taxon>
        <taxon>Pseudonocardiales</taxon>
        <taxon>Pseudonocardiaceae</taxon>
        <taxon>Saccharopolyspora</taxon>
    </lineage>
</organism>
<accession>A0A1I6SUW6</accession>
<proteinExistence type="predicted"/>
<dbReference type="RefSeq" id="WP_093418937.1">
    <property type="nucleotide sequence ID" value="NZ_FOZX01000005.1"/>
</dbReference>
<dbReference type="EMBL" id="FOZX01000005">
    <property type="protein sequence ID" value="SFS80721.1"/>
    <property type="molecule type" value="Genomic_DNA"/>
</dbReference>
<dbReference type="Proteomes" id="UP000198852">
    <property type="component" value="Unassembled WGS sequence"/>
</dbReference>
<keyword evidence="2" id="KW-1185">Reference proteome</keyword>
<evidence type="ECO:0000313" key="2">
    <source>
        <dbReference type="Proteomes" id="UP000198852"/>
    </source>
</evidence>
<name>A0A1I6SUW6_9PSEU</name>
<gene>
    <name evidence="1" type="ORF">SAMN05660874_03447</name>
</gene>
<dbReference type="AlphaFoldDB" id="A0A1I6SUW6"/>
<evidence type="ECO:0000313" key="1">
    <source>
        <dbReference type="EMBL" id="SFS80721.1"/>
    </source>
</evidence>
<sequence length="211" mass="23643">MRPPGLRRRIDELRREQQRHAAAHPEREWLRTAARFLHGCALLGYGDVGATSLVQAYQRVLAADRPGQQRGSGTWPRHALEIMRQLHQPLHEVAAQPQRHAARDDQIATPVLLRVPATVVLGRTGPDTHFPLALLNAAGALAQHAITAYEALTFVCAAGHYEPDHAPMPSMRALRTRYEDHPAQRPALATEISTHLRSFEADLRQRWRTAT</sequence>
<dbReference type="STRING" id="95161.SAMN05660874_03447"/>
<protein>
    <submittedName>
        <fullName evidence="1">Uncharacterized protein</fullName>
    </submittedName>
</protein>